<comment type="caution">
    <text evidence="2">The sequence shown here is derived from an EMBL/GenBank/DDBJ whole genome shotgun (WGS) entry which is preliminary data.</text>
</comment>
<sequence length="59" mass="6593">MPHKQEGTGRTSDETKAPGSTGIIGKIKNPKLTMTTHEAHTNYLQQFAKRNDPDKDKSR</sequence>
<evidence type="ECO:0000313" key="3">
    <source>
        <dbReference type="Proteomes" id="UP001316803"/>
    </source>
</evidence>
<feature type="compositionally biased region" description="Basic and acidic residues" evidence="1">
    <location>
        <begin position="1"/>
        <end position="16"/>
    </location>
</feature>
<gene>
    <name evidence="2" type="ORF">OHC33_001767</name>
</gene>
<protein>
    <submittedName>
        <fullName evidence="2">Uncharacterized protein</fullName>
    </submittedName>
</protein>
<evidence type="ECO:0000313" key="2">
    <source>
        <dbReference type="EMBL" id="KAK5957393.1"/>
    </source>
</evidence>
<organism evidence="2 3">
    <name type="scientific">Knufia fluminis</name>
    <dbReference type="NCBI Taxonomy" id="191047"/>
    <lineage>
        <taxon>Eukaryota</taxon>
        <taxon>Fungi</taxon>
        <taxon>Dikarya</taxon>
        <taxon>Ascomycota</taxon>
        <taxon>Pezizomycotina</taxon>
        <taxon>Eurotiomycetes</taxon>
        <taxon>Chaetothyriomycetidae</taxon>
        <taxon>Chaetothyriales</taxon>
        <taxon>Trichomeriaceae</taxon>
        <taxon>Knufia</taxon>
    </lineage>
</organism>
<accession>A0AAN8EKE8</accession>
<feature type="region of interest" description="Disordered" evidence="1">
    <location>
        <begin position="1"/>
        <end position="59"/>
    </location>
</feature>
<proteinExistence type="predicted"/>
<dbReference type="EMBL" id="JAKLMC020000003">
    <property type="protein sequence ID" value="KAK5957393.1"/>
    <property type="molecule type" value="Genomic_DNA"/>
</dbReference>
<feature type="compositionally biased region" description="Basic and acidic residues" evidence="1">
    <location>
        <begin position="49"/>
        <end position="59"/>
    </location>
</feature>
<name>A0AAN8EKE8_9EURO</name>
<evidence type="ECO:0000256" key="1">
    <source>
        <dbReference type="SAM" id="MobiDB-lite"/>
    </source>
</evidence>
<reference evidence="2 3" key="1">
    <citation type="submission" date="2022-12" db="EMBL/GenBank/DDBJ databases">
        <title>Genomic features and morphological characterization of a novel Knufia sp. strain isolated from spacecraft assembly facility.</title>
        <authorList>
            <person name="Teixeira M."/>
            <person name="Chander A.M."/>
            <person name="Stajich J.E."/>
            <person name="Venkateswaran K."/>
        </authorList>
    </citation>
    <scope>NUCLEOTIDE SEQUENCE [LARGE SCALE GENOMIC DNA]</scope>
    <source>
        <strain evidence="2 3">FJI-L2-BK-P2</strain>
    </source>
</reference>
<dbReference type="AlphaFoldDB" id="A0AAN8EKE8"/>
<keyword evidence="3" id="KW-1185">Reference proteome</keyword>
<dbReference type="Proteomes" id="UP001316803">
    <property type="component" value="Unassembled WGS sequence"/>
</dbReference>